<dbReference type="InterPro" id="IPR007213">
    <property type="entry name" value="Ppm1/Ppm2/Tcmp"/>
</dbReference>
<evidence type="ECO:0000256" key="6">
    <source>
        <dbReference type="RuleBase" id="RU362030"/>
    </source>
</evidence>
<sequence length="298" mass="32451">MTTHQDDTAARVAGLGPLERTALLTAALRAAETSRPDRLYADPYAADLAGTTGPALLGEVAAAGARPTDGREVPSTPDFNAIRTRFLDEHLRDLTADDGIRQVVLAPAGLDTRAWRLDWPDGTRWFEIDRPAVLAHKRERLAGAVPRADHHAVPADLLAPGWEDHLRAAGYDPGLPSVWVLEGLLYYLPEAEVRRLLTRIAAFSAPGSAVAADLVNSVALTLPHMKPLLDVFADWGAPWVFGVDEPEELLDACGYAVRAIQPGEEGAHFDRWPDPVPPREETGVRRVFFVHGRLRTAP</sequence>
<protein>
    <recommendedName>
        <fullName evidence="6">S-adenosyl-L-methionine-dependent methyltransferase</fullName>
        <ecNumber evidence="6">2.1.1.-</ecNumber>
    </recommendedName>
</protein>
<dbReference type="InterPro" id="IPR011610">
    <property type="entry name" value="SAM_mthyl_Trfase_ML2640-like"/>
</dbReference>
<proteinExistence type="inferred from homology"/>
<dbReference type="InterPro" id="IPR029063">
    <property type="entry name" value="SAM-dependent_MTases_sf"/>
</dbReference>
<keyword evidence="5 6" id="KW-0949">S-adenosyl-L-methionine</keyword>
<dbReference type="AlphaFoldDB" id="A0A370B884"/>
<evidence type="ECO:0000313" key="8">
    <source>
        <dbReference type="Proteomes" id="UP000253741"/>
    </source>
</evidence>
<evidence type="ECO:0000256" key="4">
    <source>
        <dbReference type="ARBA" id="ARBA00022679"/>
    </source>
</evidence>
<dbReference type="SUPFAM" id="SSF53335">
    <property type="entry name" value="S-adenosyl-L-methionine-dependent methyltransferases"/>
    <property type="match status" value="1"/>
</dbReference>
<comment type="function">
    <text evidence="1 6">Exhibits S-adenosyl-L-methionine-dependent methyltransferase activity.</text>
</comment>
<evidence type="ECO:0000256" key="1">
    <source>
        <dbReference type="ARBA" id="ARBA00003907"/>
    </source>
</evidence>
<comment type="similarity">
    <text evidence="2 6">Belongs to the UPF0677 family.</text>
</comment>
<dbReference type="Gene3D" id="3.40.50.150">
    <property type="entry name" value="Vaccinia Virus protein VP39"/>
    <property type="match status" value="1"/>
</dbReference>
<keyword evidence="4 7" id="KW-0808">Transferase</keyword>
<dbReference type="Proteomes" id="UP000253741">
    <property type="component" value="Unassembled WGS sequence"/>
</dbReference>
<dbReference type="GO" id="GO:0032259">
    <property type="term" value="P:methylation"/>
    <property type="evidence" value="ECO:0007669"/>
    <property type="project" value="UniProtKB-KW"/>
</dbReference>
<dbReference type="EC" id="2.1.1.-" evidence="6"/>
<evidence type="ECO:0000256" key="3">
    <source>
        <dbReference type="ARBA" id="ARBA00022603"/>
    </source>
</evidence>
<dbReference type="Pfam" id="PF04072">
    <property type="entry name" value="LCM"/>
    <property type="match status" value="1"/>
</dbReference>
<gene>
    <name evidence="7" type="ORF">DVH02_12620</name>
</gene>
<dbReference type="PANTHER" id="PTHR43619:SF2">
    <property type="entry name" value="S-ADENOSYL-L-METHIONINE-DEPENDENT METHYLTRANSFERASES SUPERFAMILY PROTEIN"/>
    <property type="match status" value="1"/>
</dbReference>
<dbReference type="PANTHER" id="PTHR43619">
    <property type="entry name" value="S-ADENOSYL-L-METHIONINE-DEPENDENT METHYLTRANSFERASE YKTD-RELATED"/>
    <property type="match status" value="1"/>
</dbReference>
<evidence type="ECO:0000256" key="5">
    <source>
        <dbReference type="ARBA" id="ARBA00022691"/>
    </source>
</evidence>
<dbReference type="OrthoDB" id="9806164at2"/>
<name>A0A370B884_9ACTN</name>
<dbReference type="GO" id="GO:0008168">
    <property type="term" value="F:methyltransferase activity"/>
    <property type="evidence" value="ECO:0007669"/>
    <property type="project" value="UniProtKB-UniRule"/>
</dbReference>
<reference evidence="7 8" key="1">
    <citation type="submission" date="2018-07" db="EMBL/GenBank/DDBJ databases">
        <title>Streptomyces species from bats.</title>
        <authorList>
            <person name="Dunlap C."/>
        </authorList>
    </citation>
    <scope>NUCLEOTIDE SEQUENCE [LARGE SCALE GENOMIC DNA]</scope>
    <source>
        <strain evidence="7 8">AC230</strain>
    </source>
</reference>
<comment type="caution">
    <text evidence="7">The sequence shown here is derived from an EMBL/GenBank/DDBJ whole genome shotgun (WGS) entry which is preliminary data.</text>
</comment>
<evidence type="ECO:0000313" key="7">
    <source>
        <dbReference type="EMBL" id="RDG37821.1"/>
    </source>
</evidence>
<accession>A0A370B884</accession>
<organism evidence="7 8">
    <name type="scientific">Streptomyces corynorhini</name>
    <dbReference type="NCBI Taxonomy" id="2282652"/>
    <lineage>
        <taxon>Bacteria</taxon>
        <taxon>Bacillati</taxon>
        <taxon>Actinomycetota</taxon>
        <taxon>Actinomycetes</taxon>
        <taxon>Kitasatosporales</taxon>
        <taxon>Streptomycetaceae</taxon>
        <taxon>Streptomyces</taxon>
    </lineage>
</organism>
<keyword evidence="8" id="KW-1185">Reference proteome</keyword>
<dbReference type="RefSeq" id="WP_114623874.1">
    <property type="nucleotide sequence ID" value="NZ_QQNA01000085.1"/>
</dbReference>
<evidence type="ECO:0000256" key="2">
    <source>
        <dbReference type="ARBA" id="ARBA00008138"/>
    </source>
</evidence>
<dbReference type="EMBL" id="QQNA01000085">
    <property type="protein sequence ID" value="RDG37821.1"/>
    <property type="molecule type" value="Genomic_DNA"/>
</dbReference>
<keyword evidence="3 6" id="KW-0489">Methyltransferase</keyword>
<dbReference type="NCBIfam" id="TIGR00027">
    <property type="entry name" value="mthyl_TIGR00027"/>
    <property type="match status" value="1"/>
</dbReference>